<name>A0AAW2MIP1_SESRA</name>
<dbReference type="PANTHER" id="PTHR33445">
    <property type="entry name" value="ATP SYNTHASE SUBUNIT B', CHLOROPLASTIC"/>
    <property type="match status" value="1"/>
</dbReference>
<dbReference type="InterPro" id="IPR050059">
    <property type="entry name" value="ATP_synthase_B_chain"/>
</dbReference>
<dbReference type="AlphaFoldDB" id="A0AAW2MIP1"/>
<gene>
    <name evidence="2" type="ORF">Sradi_5041700</name>
</gene>
<reference evidence="2" key="2">
    <citation type="journal article" date="2024" name="Plant">
        <title>Genomic evolution and insights into agronomic trait innovations of Sesamum species.</title>
        <authorList>
            <person name="Miao H."/>
            <person name="Wang L."/>
            <person name="Qu L."/>
            <person name="Liu H."/>
            <person name="Sun Y."/>
            <person name="Le M."/>
            <person name="Wang Q."/>
            <person name="Wei S."/>
            <person name="Zheng Y."/>
            <person name="Lin W."/>
            <person name="Duan Y."/>
            <person name="Cao H."/>
            <person name="Xiong S."/>
            <person name="Wang X."/>
            <person name="Wei L."/>
            <person name="Li C."/>
            <person name="Ma Q."/>
            <person name="Ju M."/>
            <person name="Zhao R."/>
            <person name="Li G."/>
            <person name="Mu C."/>
            <person name="Tian Q."/>
            <person name="Mei H."/>
            <person name="Zhang T."/>
            <person name="Gao T."/>
            <person name="Zhang H."/>
        </authorList>
    </citation>
    <scope>NUCLEOTIDE SEQUENCE</scope>
    <source>
        <strain evidence="2">G02</strain>
    </source>
</reference>
<accession>A0AAW2MIP1</accession>
<reference evidence="2" key="1">
    <citation type="submission" date="2020-06" db="EMBL/GenBank/DDBJ databases">
        <authorList>
            <person name="Li T."/>
            <person name="Hu X."/>
            <person name="Zhang T."/>
            <person name="Song X."/>
            <person name="Zhang H."/>
            <person name="Dai N."/>
            <person name="Sheng W."/>
            <person name="Hou X."/>
            <person name="Wei L."/>
        </authorList>
    </citation>
    <scope>NUCLEOTIDE SEQUENCE</scope>
    <source>
        <strain evidence="2">G02</strain>
        <tissue evidence="2">Leaf</tissue>
    </source>
</reference>
<organism evidence="2">
    <name type="scientific">Sesamum radiatum</name>
    <name type="common">Black benniseed</name>
    <dbReference type="NCBI Taxonomy" id="300843"/>
    <lineage>
        <taxon>Eukaryota</taxon>
        <taxon>Viridiplantae</taxon>
        <taxon>Streptophyta</taxon>
        <taxon>Embryophyta</taxon>
        <taxon>Tracheophyta</taxon>
        <taxon>Spermatophyta</taxon>
        <taxon>Magnoliopsida</taxon>
        <taxon>eudicotyledons</taxon>
        <taxon>Gunneridae</taxon>
        <taxon>Pentapetalae</taxon>
        <taxon>asterids</taxon>
        <taxon>lamiids</taxon>
        <taxon>Lamiales</taxon>
        <taxon>Pedaliaceae</taxon>
        <taxon>Sesamum</taxon>
    </lineage>
</organism>
<proteinExistence type="predicted"/>
<evidence type="ECO:0000313" key="2">
    <source>
        <dbReference type="EMBL" id="KAL0330550.1"/>
    </source>
</evidence>
<feature type="coiled-coil region" evidence="1">
    <location>
        <begin position="17"/>
        <end position="52"/>
    </location>
</feature>
<sequence>MKKETQIEVEQKLAEGRKKVEAELQEALSSLEKQKEETVKALDSQIAALSEDSEEDFKANSAANAWAVFLVDSESSQELFEMVTPSFFQILGVAADIVLFHCLCRVLHYGSYLWKNFAEKDLVWEHLSSSEVTACSLLHPKLRYKHSFPDYTPELGEVYLPATVAITQQLN</sequence>
<evidence type="ECO:0000256" key="1">
    <source>
        <dbReference type="SAM" id="Coils"/>
    </source>
</evidence>
<dbReference type="EMBL" id="JACGWJ010000022">
    <property type="protein sequence ID" value="KAL0330550.1"/>
    <property type="molecule type" value="Genomic_DNA"/>
</dbReference>
<protein>
    <submittedName>
        <fullName evidence="2">Uncharacterized protein</fullName>
    </submittedName>
</protein>
<comment type="caution">
    <text evidence="2">The sequence shown here is derived from an EMBL/GenBank/DDBJ whole genome shotgun (WGS) entry which is preliminary data.</text>
</comment>
<keyword evidence="1" id="KW-0175">Coiled coil</keyword>
<dbReference type="PANTHER" id="PTHR33445:SF2">
    <property type="entry name" value="ATP SYNTHASE SUBUNIT B', CHLOROPLASTIC"/>
    <property type="match status" value="1"/>
</dbReference>
<dbReference type="GO" id="GO:0046961">
    <property type="term" value="F:proton-transporting ATPase activity, rotational mechanism"/>
    <property type="evidence" value="ECO:0007669"/>
    <property type="project" value="TreeGrafter"/>
</dbReference>